<name>A0A0F3NUL5_ORITS</name>
<evidence type="ECO:0000256" key="2">
    <source>
        <dbReference type="ARBA" id="ARBA00023043"/>
    </source>
</evidence>
<evidence type="ECO:0000313" key="6">
    <source>
        <dbReference type="Proteomes" id="UP000033671"/>
    </source>
</evidence>
<dbReference type="Pfam" id="PF00023">
    <property type="entry name" value="Ank"/>
    <property type="match status" value="1"/>
</dbReference>
<dbReference type="SUPFAM" id="SSF48403">
    <property type="entry name" value="Ankyrin repeat"/>
    <property type="match status" value="1"/>
</dbReference>
<dbReference type="AlphaFoldDB" id="A0A0F3NUL5"/>
<dbReference type="Gene3D" id="1.25.40.20">
    <property type="entry name" value="Ankyrin repeat-containing domain"/>
    <property type="match status" value="2"/>
</dbReference>
<dbReference type="GO" id="GO:0004842">
    <property type="term" value="F:ubiquitin-protein transferase activity"/>
    <property type="evidence" value="ECO:0007669"/>
    <property type="project" value="TreeGrafter"/>
</dbReference>
<dbReference type="PROSITE" id="PS50088">
    <property type="entry name" value="ANK_REPEAT"/>
    <property type="match status" value="2"/>
</dbReference>
<evidence type="ECO:0000256" key="1">
    <source>
        <dbReference type="ARBA" id="ARBA00022737"/>
    </source>
</evidence>
<dbReference type="InterPro" id="IPR036770">
    <property type="entry name" value="Ankyrin_rpt-contain_sf"/>
</dbReference>
<dbReference type="RefSeq" id="WP_045917200.1">
    <property type="nucleotide sequence ID" value="NZ_LAOA01000050.1"/>
</dbReference>
<dbReference type="InterPro" id="IPR002110">
    <property type="entry name" value="Ankyrin_rpt"/>
</dbReference>
<keyword evidence="2 3" id="KW-0040">ANK repeat</keyword>
<dbReference type="EMBL" id="LAOA01000143">
    <property type="protein sequence ID" value="KJV71412.1"/>
    <property type="molecule type" value="Genomic_DNA"/>
</dbReference>
<dbReference type="PROSITE" id="PS50297">
    <property type="entry name" value="ANK_REP_REGION"/>
    <property type="match status" value="1"/>
</dbReference>
<keyword evidence="1" id="KW-0677">Repeat</keyword>
<protein>
    <submittedName>
        <fullName evidence="4">Ankyrin repeat family protein</fullName>
    </submittedName>
</protein>
<dbReference type="SMART" id="SM00248">
    <property type="entry name" value="ANK"/>
    <property type="match status" value="2"/>
</dbReference>
<dbReference type="EMBL" id="LAOA01000050">
    <property type="protein sequence ID" value="KJV74569.1"/>
    <property type="molecule type" value="Genomic_DNA"/>
</dbReference>
<dbReference type="GO" id="GO:0085020">
    <property type="term" value="P:protein K6-linked ubiquitination"/>
    <property type="evidence" value="ECO:0007669"/>
    <property type="project" value="TreeGrafter"/>
</dbReference>
<dbReference type="PATRIC" id="fig|1359175.3.peg.2222"/>
<feature type="repeat" description="ANK" evidence="3">
    <location>
        <begin position="137"/>
        <end position="164"/>
    </location>
</feature>
<accession>A0A0F3NUL5</accession>
<evidence type="ECO:0000313" key="5">
    <source>
        <dbReference type="EMBL" id="KJV74569.1"/>
    </source>
</evidence>
<proteinExistence type="predicted"/>
<sequence>MKSNKGVRHSMMPQLHHAAESLNVDKVQELIKDGADVNAKDFAGNTCICMLAQRMSKSHIGSKERETISKIIDILRENGADSTIENKEGLNAVNYLYVGKCARRAGKKKLLSGNKNENNEEEISSNKEVKQMMMPQLHQAAECLDIEKVKDLISSGADINAKDITGSTCICRMAKRYSNPYLDSEERNAIQNIMNILRENGADYNITNNSGQSATSFLDVKSGKNIGL</sequence>
<feature type="repeat" description="ANK" evidence="3">
    <location>
        <begin position="10"/>
        <end position="42"/>
    </location>
</feature>
<reference evidence="4 6" key="1">
    <citation type="submission" date="2015-01" db="EMBL/GenBank/DDBJ databases">
        <title>Genome Sequencing of Rickettsiales.</title>
        <authorList>
            <person name="Daugherty S.C."/>
            <person name="Su Q."/>
            <person name="Abolude K."/>
            <person name="Beier-Sexton M."/>
            <person name="Carlyon J.A."/>
            <person name="Carter R."/>
            <person name="Day N.P."/>
            <person name="Dumler S.J."/>
            <person name="Dyachenko V."/>
            <person name="Godinez A."/>
            <person name="Kurtti T.J."/>
            <person name="Lichay M."/>
            <person name="Mullins K.E."/>
            <person name="Ott S."/>
            <person name="Pappas-Brown V."/>
            <person name="Paris D.H."/>
            <person name="Patel P."/>
            <person name="Richards A.L."/>
            <person name="Sadzewicz L."/>
            <person name="Sears K."/>
            <person name="Seidman D."/>
            <person name="Sengamalay N."/>
            <person name="Stenos J."/>
            <person name="Tallon L.J."/>
            <person name="Vincent G."/>
            <person name="Fraser C.M."/>
            <person name="Munderloh U."/>
            <person name="Dunning-Hotopp J.C."/>
        </authorList>
    </citation>
    <scope>NUCLEOTIDE SEQUENCE [LARGE SCALE GENOMIC DNA]</scope>
    <source>
        <strain evidence="4 6">TA716</strain>
    </source>
</reference>
<organism evidence="4 6">
    <name type="scientific">Orientia tsutsugamushi str. TA716</name>
    <dbReference type="NCBI Taxonomy" id="1359175"/>
    <lineage>
        <taxon>Bacteria</taxon>
        <taxon>Pseudomonadati</taxon>
        <taxon>Pseudomonadota</taxon>
        <taxon>Alphaproteobacteria</taxon>
        <taxon>Rickettsiales</taxon>
        <taxon>Rickettsiaceae</taxon>
        <taxon>Rickettsieae</taxon>
        <taxon>Orientia</taxon>
    </lineage>
</organism>
<dbReference type="Proteomes" id="UP000033671">
    <property type="component" value="Unassembled WGS sequence"/>
</dbReference>
<comment type="caution">
    <text evidence="4">The sequence shown here is derived from an EMBL/GenBank/DDBJ whole genome shotgun (WGS) entry which is preliminary data.</text>
</comment>
<gene>
    <name evidence="5" type="ORF">OTSTA716_1256</name>
    <name evidence="4" type="ORF">OTSTA716_2265</name>
</gene>
<dbReference type="PANTHER" id="PTHR24171">
    <property type="entry name" value="ANKYRIN REPEAT DOMAIN-CONTAINING PROTEIN 39-RELATED"/>
    <property type="match status" value="1"/>
</dbReference>
<dbReference type="PANTHER" id="PTHR24171:SF8">
    <property type="entry name" value="BRCA1-ASSOCIATED RING DOMAIN PROTEIN 1"/>
    <property type="match status" value="1"/>
</dbReference>
<evidence type="ECO:0000313" key="4">
    <source>
        <dbReference type="EMBL" id="KJV71412.1"/>
    </source>
</evidence>
<evidence type="ECO:0000256" key="3">
    <source>
        <dbReference type="PROSITE-ProRule" id="PRU00023"/>
    </source>
</evidence>